<dbReference type="InterPro" id="IPR020569">
    <property type="entry name" value="UPF0029_Impact_CS"/>
</dbReference>
<dbReference type="GO" id="GO:0005737">
    <property type="term" value="C:cytoplasm"/>
    <property type="evidence" value="ECO:0007669"/>
    <property type="project" value="TreeGrafter"/>
</dbReference>
<protein>
    <submittedName>
        <fullName evidence="3">LAFE_0B04060g1_1</fullName>
    </submittedName>
</protein>
<dbReference type="STRING" id="4955.A0A1G4M7V6"/>
<accession>A0A1G4M7V6</accession>
<dbReference type="PANTHER" id="PTHR16301">
    <property type="entry name" value="IMPACT-RELATED"/>
    <property type="match status" value="1"/>
</dbReference>
<evidence type="ECO:0000313" key="4">
    <source>
        <dbReference type="Proteomes" id="UP000190831"/>
    </source>
</evidence>
<dbReference type="InterPro" id="IPR020568">
    <property type="entry name" value="Ribosomal_Su5_D2-typ_SF"/>
</dbReference>
<dbReference type="AlphaFoldDB" id="A0A1G4M7V6"/>
<dbReference type="OrthoDB" id="69641at2759"/>
<name>A0A1G4M7V6_LACFM</name>
<gene>
    <name evidence="3" type="ORF">LAFE_0B04060G</name>
</gene>
<keyword evidence="4" id="KW-1185">Reference proteome</keyword>
<dbReference type="GO" id="GO:0006446">
    <property type="term" value="P:regulation of translational initiation"/>
    <property type="evidence" value="ECO:0007669"/>
    <property type="project" value="TreeGrafter"/>
</dbReference>
<dbReference type="PROSITE" id="PS00910">
    <property type="entry name" value="UPF0029"/>
    <property type="match status" value="1"/>
</dbReference>
<organism evidence="3 4">
    <name type="scientific">Lachancea fermentati</name>
    <name type="common">Zygosaccharomyces fermentati</name>
    <dbReference type="NCBI Taxonomy" id="4955"/>
    <lineage>
        <taxon>Eukaryota</taxon>
        <taxon>Fungi</taxon>
        <taxon>Dikarya</taxon>
        <taxon>Ascomycota</taxon>
        <taxon>Saccharomycotina</taxon>
        <taxon>Saccharomycetes</taxon>
        <taxon>Saccharomycetales</taxon>
        <taxon>Saccharomycetaceae</taxon>
        <taxon>Lachancea</taxon>
    </lineage>
</organism>
<dbReference type="EMBL" id="LT598489">
    <property type="protein sequence ID" value="SCV99858.1"/>
    <property type="molecule type" value="Genomic_DNA"/>
</dbReference>
<proteinExistence type="inferred from homology"/>
<evidence type="ECO:0000256" key="1">
    <source>
        <dbReference type="ARBA" id="ARBA00007665"/>
    </source>
</evidence>
<evidence type="ECO:0000259" key="2">
    <source>
        <dbReference type="Pfam" id="PF01205"/>
    </source>
</evidence>
<dbReference type="Pfam" id="PF01205">
    <property type="entry name" value="Impact_N"/>
    <property type="match status" value="1"/>
</dbReference>
<dbReference type="InterPro" id="IPR001498">
    <property type="entry name" value="Impact_N"/>
</dbReference>
<reference evidence="4" key="1">
    <citation type="submission" date="2016-03" db="EMBL/GenBank/DDBJ databases">
        <authorList>
            <person name="Devillers H."/>
        </authorList>
    </citation>
    <scope>NUCLEOTIDE SEQUENCE [LARGE SCALE GENOMIC DNA]</scope>
</reference>
<dbReference type="SUPFAM" id="SSF54211">
    <property type="entry name" value="Ribosomal protein S5 domain 2-like"/>
    <property type="match status" value="1"/>
</dbReference>
<evidence type="ECO:0000313" key="3">
    <source>
        <dbReference type="EMBL" id="SCV99858.1"/>
    </source>
</evidence>
<dbReference type="GO" id="GO:0140469">
    <property type="term" value="P:GCN2-mediated signaling"/>
    <property type="evidence" value="ECO:0007669"/>
    <property type="project" value="TreeGrafter"/>
</dbReference>
<dbReference type="InterPro" id="IPR036956">
    <property type="entry name" value="Impact_N_sf"/>
</dbReference>
<dbReference type="PANTHER" id="PTHR16301:SF17">
    <property type="entry name" value="IMPACT FAMILY MEMBER YDL177C"/>
    <property type="match status" value="1"/>
</dbReference>
<dbReference type="InterPro" id="IPR023582">
    <property type="entry name" value="Impact"/>
</dbReference>
<comment type="similarity">
    <text evidence="1">Belongs to the IMPACT family.</text>
</comment>
<sequence>MILLVSALEFMTGGRTVKAPSKYSNTLYPDTSPLILLGVDMAKRIIMPSPKNNCLRFVICSFADLLVCVQKIVRWDSSRNRINRDCPIFREKQRQYSQRHIHRKETYIMICWNESEIILDRKSKFQGRCCAIRDQEEIPSLLQQLVDQNKAVSKASHKHMYAWRTGDVSIQDKKSTKKKKNEPKQTDKVANLQQGFSDCGEAGAGQRLLTLLERANVINVLVIVTRWYGGTPLGSSRFRHISTAAVKSLKLGHFLP</sequence>
<dbReference type="Gene3D" id="3.30.230.30">
    <property type="entry name" value="Impact, N-terminal domain"/>
    <property type="match status" value="1"/>
</dbReference>
<feature type="domain" description="Impact N-terminal" evidence="2">
    <location>
        <begin position="121"/>
        <end position="248"/>
    </location>
</feature>
<dbReference type="Proteomes" id="UP000190831">
    <property type="component" value="Chromosome B"/>
</dbReference>